<reference evidence="2 3" key="1">
    <citation type="submission" date="2023-11" db="EMBL/GenBank/DDBJ databases">
        <title>Dfirmibasis_genome.</title>
        <authorList>
            <person name="Edelbroek B."/>
            <person name="Kjellin J."/>
            <person name="Jerlstrom-Hultqvist J."/>
            <person name="Soderbom F."/>
        </authorList>
    </citation>
    <scope>NUCLEOTIDE SEQUENCE [LARGE SCALE GENOMIC DNA]</scope>
    <source>
        <strain evidence="2 3">TNS-C-14</strain>
    </source>
</reference>
<accession>A0AAN7TT39</accession>
<sequence>MDYYVLIIDIKHILNETAESIPSSVKSLTLVDCFVQVLSAESIPSSIKSLTFGNHFNQVLSEGIIPSSVKLFKTINEND</sequence>
<evidence type="ECO:0000256" key="1">
    <source>
        <dbReference type="ARBA" id="ARBA00022737"/>
    </source>
</evidence>
<evidence type="ECO:0000313" key="2">
    <source>
        <dbReference type="EMBL" id="KAK5574598.1"/>
    </source>
</evidence>
<dbReference type="AlphaFoldDB" id="A0AAN7TT39"/>
<dbReference type="InterPro" id="IPR051251">
    <property type="entry name" value="STK_FNIP-Repeat"/>
</dbReference>
<dbReference type="PANTHER" id="PTHR32134">
    <property type="entry name" value="FNIP REPEAT-CONTAINING PROTEIN"/>
    <property type="match status" value="1"/>
</dbReference>
<keyword evidence="1" id="KW-0677">Repeat</keyword>
<keyword evidence="3" id="KW-1185">Reference proteome</keyword>
<evidence type="ECO:0000313" key="3">
    <source>
        <dbReference type="Proteomes" id="UP001344447"/>
    </source>
</evidence>
<dbReference type="EMBL" id="JAVFKY010000006">
    <property type="protein sequence ID" value="KAK5574598.1"/>
    <property type="molecule type" value="Genomic_DNA"/>
</dbReference>
<dbReference type="Pfam" id="PF05725">
    <property type="entry name" value="FNIP"/>
    <property type="match status" value="1"/>
</dbReference>
<dbReference type="Proteomes" id="UP001344447">
    <property type="component" value="Unassembled WGS sequence"/>
</dbReference>
<organism evidence="2 3">
    <name type="scientific">Dictyostelium firmibasis</name>
    <dbReference type="NCBI Taxonomy" id="79012"/>
    <lineage>
        <taxon>Eukaryota</taxon>
        <taxon>Amoebozoa</taxon>
        <taxon>Evosea</taxon>
        <taxon>Eumycetozoa</taxon>
        <taxon>Dictyostelia</taxon>
        <taxon>Dictyosteliales</taxon>
        <taxon>Dictyosteliaceae</taxon>
        <taxon>Dictyostelium</taxon>
    </lineage>
</organism>
<dbReference type="InterPro" id="IPR008615">
    <property type="entry name" value="FNIP"/>
</dbReference>
<comment type="caution">
    <text evidence="2">The sequence shown here is derived from an EMBL/GenBank/DDBJ whole genome shotgun (WGS) entry which is preliminary data.</text>
</comment>
<proteinExistence type="predicted"/>
<protein>
    <submittedName>
        <fullName evidence="2">Uncharacterized protein</fullName>
    </submittedName>
</protein>
<gene>
    <name evidence="2" type="ORF">RB653_009851</name>
</gene>
<name>A0AAN7TT39_9MYCE</name>
<dbReference type="PANTHER" id="PTHR32134:SF92">
    <property type="entry name" value="FNIP REPEAT-CONTAINING PROTEIN"/>
    <property type="match status" value="1"/>
</dbReference>